<dbReference type="InterPro" id="IPR011009">
    <property type="entry name" value="Kinase-like_dom_sf"/>
</dbReference>
<dbReference type="PROSITE" id="PS50011">
    <property type="entry name" value="PROTEIN_KINASE_DOM"/>
    <property type="match status" value="1"/>
</dbReference>
<dbReference type="GO" id="GO:0005524">
    <property type="term" value="F:ATP binding"/>
    <property type="evidence" value="ECO:0007669"/>
    <property type="project" value="InterPro"/>
</dbReference>
<dbReference type="Proteomes" id="UP000294847">
    <property type="component" value="Chromosome 2"/>
</dbReference>
<protein>
    <recommendedName>
        <fullName evidence="2">Protein kinase domain-containing protein</fullName>
    </recommendedName>
</protein>
<dbReference type="EMBL" id="CP034205">
    <property type="protein sequence ID" value="QBZ55884.1"/>
    <property type="molecule type" value="Genomic_DNA"/>
</dbReference>
<evidence type="ECO:0000259" key="2">
    <source>
        <dbReference type="PROSITE" id="PS50011"/>
    </source>
</evidence>
<dbReference type="Gene3D" id="1.10.510.10">
    <property type="entry name" value="Transferase(Phosphotransferase) domain 1"/>
    <property type="match status" value="1"/>
</dbReference>
<evidence type="ECO:0000313" key="4">
    <source>
        <dbReference type="Proteomes" id="UP000294847"/>
    </source>
</evidence>
<reference evidence="3 4" key="1">
    <citation type="journal article" date="2019" name="Mol. Biol. Evol.">
        <title>Blast fungal genomes show frequent chromosomal changes, gene gains and losses, and effector gene turnover.</title>
        <authorList>
            <person name="Gomez Luciano L.B."/>
            <person name="Jason Tsai I."/>
            <person name="Chuma I."/>
            <person name="Tosa Y."/>
            <person name="Chen Y.H."/>
            <person name="Li J.Y."/>
            <person name="Li M.Y."/>
            <person name="Jade Lu M.Y."/>
            <person name="Nakayashiki H."/>
            <person name="Li W.H."/>
        </authorList>
    </citation>
    <scope>NUCLEOTIDE SEQUENCE [LARGE SCALE GENOMIC DNA]</scope>
    <source>
        <strain evidence="3">MZ5-1-6</strain>
    </source>
</reference>
<sequence>MYSCFALPEQRKESWVLGIGVPAKIFKRDPWTGLDWTGLDPDLHRDTGRGIVRGLVIHPLSPPQRQSSLITGTHMGRQKSRGKKKGPGATPMPDLGQILRNERVASKWIEQPGRLFVPSKRLQNLVTRNAVTTELLEPKSNSKTKLNEKRLQKILRAVCGTPGRPQRAYARRLFAILTLINQAKLIGAVIDEGVTDGHLPLLPASGDRGDGKLSRCRRRPLRKALIACKSLAGLAPHVQEGFLNSQKTIHVPTFRLGPAGTLPIVIQHLELDWSTTLPFVRHKSMLGKDVQCFADSLGSANGAEDHWGASSGTRTGGFSDVRKINIDPQQYNREDFPTSDGGDASFALKILKRGTTREMFDRERMTLERLMAYPQANIVRLLGTMERHNTNERLPTYYLIFPWADSNLEEFMDAKHPVDGKPRRGAALTLWVARQALGLARALELLHHCRVGRDGRQASKPFGRHGDIKPSNILWYCGAQRGDRDDDAGMGTLKLADFGAAEFHSEHTMETPANQAINTPSHRAPEYETGKPISPSVDVWSLGAVLLELVVWYMGGKAAWVGFRGARLDETDAMYTWHDKTVKYDSYYKLLRQNENGHVVGADVKESVHSVHEMLVVAADERISSEDLVRKLETLVENCETAGRPLDSGRKKKGPVTT</sequence>
<feature type="domain" description="Protein kinase" evidence="2">
    <location>
        <begin position="307"/>
        <end position="635"/>
    </location>
</feature>
<dbReference type="InterPro" id="IPR000719">
    <property type="entry name" value="Prot_kinase_dom"/>
</dbReference>
<accession>A0A4P7N722</accession>
<dbReference type="Pfam" id="PF00069">
    <property type="entry name" value="Pkinase"/>
    <property type="match status" value="1"/>
</dbReference>
<dbReference type="GO" id="GO:0004674">
    <property type="term" value="F:protein serine/threonine kinase activity"/>
    <property type="evidence" value="ECO:0007669"/>
    <property type="project" value="TreeGrafter"/>
</dbReference>
<evidence type="ECO:0000256" key="1">
    <source>
        <dbReference type="SAM" id="MobiDB-lite"/>
    </source>
</evidence>
<organism evidence="3 4">
    <name type="scientific">Pyricularia oryzae</name>
    <name type="common">Rice blast fungus</name>
    <name type="synonym">Magnaporthe oryzae</name>
    <dbReference type="NCBI Taxonomy" id="318829"/>
    <lineage>
        <taxon>Eukaryota</taxon>
        <taxon>Fungi</taxon>
        <taxon>Dikarya</taxon>
        <taxon>Ascomycota</taxon>
        <taxon>Pezizomycotina</taxon>
        <taxon>Sordariomycetes</taxon>
        <taxon>Sordariomycetidae</taxon>
        <taxon>Magnaporthales</taxon>
        <taxon>Pyriculariaceae</taxon>
        <taxon>Pyricularia</taxon>
    </lineage>
</organism>
<dbReference type="PANTHER" id="PTHR24359:SF37">
    <property type="entry name" value="PROTEIN KINASE DOMAIN-CONTAINING PROTEIN"/>
    <property type="match status" value="1"/>
</dbReference>
<dbReference type="PANTHER" id="PTHR24359">
    <property type="entry name" value="SERINE/THREONINE-PROTEIN KINASE SBK1"/>
    <property type="match status" value="1"/>
</dbReference>
<evidence type="ECO:0000313" key="3">
    <source>
        <dbReference type="EMBL" id="QBZ55884.1"/>
    </source>
</evidence>
<proteinExistence type="predicted"/>
<dbReference type="AlphaFoldDB" id="A0A4P7N722"/>
<gene>
    <name evidence="3" type="ORF">PoMZ_00790</name>
</gene>
<dbReference type="SMART" id="SM00220">
    <property type="entry name" value="S_TKc"/>
    <property type="match status" value="1"/>
</dbReference>
<name>A0A4P7N722_PYROR</name>
<dbReference type="SUPFAM" id="SSF56112">
    <property type="entry name" value="Protein kinase-like (PK-like)"/>
    <property type="match status" value="1"/>
</dbReference>
<dbReference type="CDD" id="cd00180">
    <property type="entry name" value="PKc"/>
    <property type="match status" value="1"/>
</dbReference>
<feature type="compositionally biased region" description="Basic residues" evidence="1">
    <location>
        <begin position="76"/>
        <end position="86"/>
    </location>
</feature>
<feature type="region of interest" description="Disordered" evidence="1">
    <location>
        <begin position="63"/>
        <end position="95"/>
    </location>
</feature>